<keyword evidence="5" id="KW-1185">Reference proteome</keyword>
<dbReference type="InterPro" id="IPR010131">
    <property type="entry name" value="MdtP/NodT-like"/>
</dbReference>
<reference evidence="4 5" key="1">
    <citation type="submission" date="2019-02" db="EMBL/GenBank/DDBJ databases">
        <title>Deep-cultivation of Planctomycetes and their phenomic and genomic characterization uncovers novel biology.</title>
        <authorList>
            <person name="Wiegand S."/>
            <person name="Jogler M."/>
            <person name="Boedeker C."/>
            <person name="Pinto D."/>
            <person name="Vollmers J."/>
            <person name="Rivas-Marin E."/>
            <person name="Kohn T."/>
            <person name="Peeters S.H."/>
            <person name="Heuer A."/>
            <person name="Rast P."/>
            <person name="Oberbeckmann S."/>
            <person name="Bunk B."/>
            <person name="Jeske O."/>
            <person name="Meyerdierks A."/>
            <person name="Storesund J.E."/>
            <person name="Kallscheuer N."/>
            <person name="Luecker S."/>
            <person name="Lage O.M."/>
            <person name="Pohl T."/>
            <person name="Merkel B.J."/>
            <person name="Hornburger P."/>
            <person name="Mueller R.-W."/>
            <person name="Bruemmer F."/>
            <person name="Labrenz M."/>
            <person name="Spormann A.M."/>
            <person name="Op den Camp H."/>
            <person name="Overmann J."/>
            <person name="Amann R."/>
            <person name="Jetten M.S.M."/>
            <person name="Mascher T."/>
            <person name="Medema M.H."/>
            <person name="Devos D.P."/>
            <person name="Kaster A.-K."/>
            <person name="Ovreas L."/>
            <person name="Rohde M."/>
            <person name="Galperin M.Y."/>
            <person name="Jogler C."/>
        </authorList>
    </citation>
    <scope>NUCLEOTIDE SEQUENCE [LARGE SCALE GENOMIC DNA]</scope>
    <source>
        <strain evidence="4 5">V22</strain>
    </source>
</reference>
<dbReference type="Proteomes" id="UP000319976">
    <property type="component" value="Chromosome"/>
</dbReference>
<dbReference type="Pfam" id="PF02321">
    <property type="entry name" value="OEP"/>
    <property type="match status" value="2"/>
</dbReference>
<feature type="signal peptide" evidence="3">
    <location>
        <begin position="1"/>
        <end position="21"/>
    </location>
</feature>
<name>A0A517TEJ9_9PLAN</name>
<comment type="similarity">
    <text evidence="1">Belongs to the outer membrane factor (OMF) (TC 1.B.17) family.</text>
</comment>
<protein>
    <submittedName>
        <fullName evidence="4">Cobalt-zinc-cadmium resistance protein CzcC</fullName>
    </submittedName>
</protein>
<organism evidence="4 5">
    <name type="scientific">Calycomorphotria hydatis</name>
    <dbReference type="NCBI Taxonomy" id="2528027"/>
    <lineage>
        <taxon>Bacteria</taxon>
        <taxon>Pseudomonadati</taxon>
        <taxon>Planctomycetota</taxon>
        <taxon>Planctomycetia</taxon>
        <taxon>Planctomycetales</taxon>
        <taxon>Planctomycetaceae</taxon>
        <taxon>Calycomorphotria</taxon>
    </lineage>
</organism>
<dbReference type="GO" id="GO:0015562">
    <property type="term" value="F:efflux transmembrane transporter activity"/>
    <property type="evidence" value="ECO:0007669"/>
    <property type="project" value="InterPro"/>
</dbReference>
<sequence precursor="true">MSRARIITVALLIPVFSLSCSTVPKTASSATRHSDKAASEVVVPEEWHPPVNSLVNKPIPKEDAVVSSNLQFTDVEDIVSDVNTIKTVGFEEENYSAPPPPGPLPYGSEDSTGHDQSETYSSQAALTLGDVEQMALTSNPTLQIAAWQQRATKGAAYQQGLKPNPQLGYSGNEIGNDGAAGQQGIYFSQLFVTADKLGLARSIGSWDVQEANWIYQAQRQRVLNDVRSTFYDSLGAQRRVEIALQLEEIMEKGVENAEALVRVGEAGLPDKFQTEAQLGQVQILKRNAEIELLASKRRLAGFTGNRSITQSMLVGDLGEMEFPEYDFNQSYERLIDLSPEIQQAAARVQRARNNVALQSRWDTPNVSTQAGVAYDAATESTIANVQASIMLPTFNQNEGYLAAADAEYARACFEVERVRRELSNRLAIAMQNHEQARQQVQIYRDVLIPKFDKSLELIDRGYQAGQFGFLRVLTARQQFIQTNLEYISVLVAAKQAAIQIDGLVLSGGLTPVDTPQSPTGLRGFMLGNQ</sequence>
<dbReference type="AlphaFoldDB" id="A0A517TEJ9"/>
<feature type="region of interest" description="Disordered" evidence="2">
    <location>
        <begin position="91"/>
        <end position="119"/>
    </location>
</feature>
<dbReference type="OrthoDB" id="9791261at2"/>
<proteinExistence type="inferred from homology"/>
<evidence type="ECO:0000256" key="3">
    <source>
        <dbReference type="SAM" id="SignalP"/>
    </source>
</evidence>
<dbReference type="PANTHER" id="PTHR30203">
    <property type="entry name" value="OUTER MEMBRANE CATION EFFLUX PROTEIN"/>
    <property type="match status" value="1"/>
</dbReference>
<dbReference type="Gene3D" id="1.20.1600.10">
    <property type="entry name" value="Outer membrane efflux proteins (OEP)"/>
    <property type="match status" value="1"/>
</dbReference>
<evidence type="ECO:0000256" key="1">
    <source>
        <dbReference type="ARBA" id="ARBA00007613"/>
    </source>
</evidence>
<gene>
    <name evidence="4" type="primary">czcC_3</name>
    <name evidence="4" type="ORF">V22_40690</name>
</gene>
<dbReference type="KEGG" id="chya:V22_40690"/>
<dbReference type="SUPFAM" id="SSF56954">
    <property type="entry name" value="Outer membrane efflux proteins (OEP)"/>
    <property type="match status" value="1"/>
</dbReference>
<dbReference type="InterPro" id="IPR003423">
    <property type="entry name" value="OMP_efflux"/>
</dbReference>
<evidence type="ECO:0000313" key="4">
    <source>
        <dbReference type="EMBL" id="QDT66798.1"/>
    </source>
</evidence>
<evidence type="ECO:0000256" key="2">
    <source>
        <dbReference type="SAM" id="MobiDB-lite"/>
    </source>
</evidence>
<dbReference type="PROSITE" id="PS51257">
    <property type="entry name" value="PROKAR_LIPOPROTEIN"/>
    <property type="match status" value="1"/>
</dbReference>
<keyword evidence="3" id="KW-0732">Signal</keyword>
<dbReference type="PANTHER" id="PTHR30203:SF24">
    <property type="entry name" value="BLR4935 PROTEIN"/>
    <property type="match status" value="1"/>
</dbReference>
<dbReference type="EMBL" id="CP036316">
    <property type="protein sequence ID" value="QDT66798.1"/>
    <property type="molecule type" value="Genomic_DNA"/>
</dbReference>
<feature type="chain" id="PRO_5021852871" evidence="3">
    <location>
        <begin position="22"/>
        <end position="529"/>
    </location>
</feature>
<evidence type="ECO:0000313" key="5">
    <source>
        <dbReference type="Proteomes" id="UP000319976"/>
    </source>
</evidence>
<accession>A0A517TEJ9</accession>